<name>A0A7K1U1E5_9BACT</name>
<dbReference type="Pfam" id="PF12833">
    <property type="entry name" value="HTH_18"/>
    <property type="match status" value="1"/>
</dbReference>
<comment type="caution">
    <text evidence="5">The sequence shown here is derived from an EMBL/GenBank/DDBJ whole genome shotgun (WGS) entry which is preliminary data.</text>
</comment>
<evidence type="ECO:0000259" key="4">
    <source>
        <dbReference type="PROSITE" id="PS01124"/>
    </source>
</evidence>
<dbReference type="PANTHER" id="PTHR43280">
    <property type="entry name" value="ARAC-FAMILY TRANSCRIPTIONAL REGULATOR"/>
    <property type="match status" value="1"/>
</dbReference>
<keyword evidence="1" id="KW-0805">Transcription regulation</keyword>
<organism evidence="5 6">
    <name type="scientific">Chitinophaga tropicalis</name>
    <dbReference type="NCBI Taxonomy" id="2683588"/>
    <lineage>
        <taxon>Bacteria</taxon>
        <taxon>Pseudomonadati</taxon>
        <taxon>Bacteroidota</taxon>
        <taxon>Chitinophagia</taxon>
        <taxon>Chitinophagales</taxon>
        <taxon>Chitinophagaceae</taxon>
        <taxon>Chitinophaga</taxon>
    </lineage>
</organism>
<dbReference type="InterPro" id="IPR037923">
    <property type="entry name" value="HTH-like"/>
</dbReference>
<dbReference type="AlphaFoldDB" id="A0A7K1U1E5"/>
<evidence type="ECO:0000313" key="5">
    <source>
        <dbReference type="EMBL" id="MVT08179.1"/>
    </source>
</evidence>
<protein>
    <submittedName>
        <fullName evidence="5">Helix-turn-helix domain-containing protein</fullName>
    </submittedName>
</protein>
<dbReference type="Gene3D" id="1.10.10.60">
    <property type="entry name" value="Homeodomain-like"/>
    <property type="match status" value="2"/>
</dbReference>
<accession>A0A7K1U1E5</accession>
<dbReference type="PROSITE" id="PS01124">
    <property type="entry name" value="HTH_ARAC_FAMILY_2"/>
    <property type="match status" value="1"/>
</dbReference>
<keyword evidence="3" id="KW-0804">Transcription</keyword>
<dbReference type="Proteomes" id="UP000461730">
    <property type="component" value="Unassembled WGS sequence"/>
</dbReference>
<feature type="domain" description="HTH araC/xylS-type" evidence="4">
    <location>
        <begin position="185"/>
        <end position="283"/>
    </location>
</feature>
<evidence type="ECO:0000256" key="3">
    <source>
        <dbReference type="ARBA" id="ARBA00023163"/>
    </source>
</evidence>
<dbReference type="PROSITE" id="PS00041">
    <property type="entry name" value="HTH_ARAC_FAMILY_1"/>
    <property type="match status" value="1"/>
</dbReference>
<dbReference type="InterPro" id="IPR018060">
    <property type="entry name" value="HTH_AraC"/>
</dbReference>
<dbReference type="PRINTS" id="PR00032">
    <property type="entry name" value="HTHARAC"/>
</dbReference>
<keyword evidence="6" id="KW-1185">Reference proteome</keyword>
<dbReference type="RefSeq" id="WP_157305590.1">
    <property type="nucleotide sequence ID" value="NZ_WRXN01000002.1"/>
</dbReference>
<sequence length="290" mass="33673">MSKERIYPDFILLNVGHAVHNADWNWKNICSPFARIHLVEDGTARIIREDKTYKLKKDHLYLTPSYINHGYECEGPLSLYYIHIYEEIGTRPGIFDLVDFPVEIEADPLIIQLIKRLAIINPDRELQYYDPGAYDNSPTLIKNIALHKTMPLAFEMEAQGIIKQVFSRFLAQASDKNLDIDERILRSLHYIHTNIDKLINVEDLTAKSFLTKDHFIRLFKKNMGCTPGKYINQKKIEKAQQIIMTRDLSIRDLAYSLGFENISYFNRLFKKITGMSPGSYKKQISLLLSA</sequence>
<dbReference type="SUPFAM" id="SSF51215">
    <property type="entry name" value="Regulatory protein AraC"/>
    <property type="match status" value="1"/>
</dbReference>
<dbReference type="InterPro" id="IPR020449">
    <property type="entry name" value="Tscrpt_reg_AraC-type_HTH"/>
</dbReference>
<dbReference type="EMBL" id="WRXN01000002">
    <property type="protein sequence ID" value="MVT08179.1"/>
    <property type="molecule type" value="Genomic_DNA"/>
</dbReference>
<dbReference type="InterPro" id="IPR009057">
    <property type="entry name" value="Homeodomain-like_sf"/>
</dbReference>
<gene>
    <name evidence="5" type="ORF">GO493_07900</name>
</gene>
<dbReference type="InterPro" id="IPR018062">
    <property type="entry name" value="HTH_AraC-typ_CS"/>
</dbReference>
<dbReference type="SUPFAM" id="SSF46689">
    <property type="entry name" value="Homeodomain-like"/>
    <property type="match status" value="2"/>
</dbReference>
<dbReference type="SMART" id="SM00342">
    <property type="entry name" value="HTH_ARAC"/>
    <property type="match status" value="1"/>
</dbReference>
<dbReference type="GO" id="GO:0043565">
    <property type="term" value="F:sequence-specific DNA binding"/>
    <property type="evidence" value="ECO:0007669"/>
    <property type="project" value="InterPro"/>
</dbReference>
<evidence type="ECO:0000256" key="1">
    <source>
        <dbReference type="ARBA" id="ARBA00023015"/>
    </source>
</evidence>
<dbReference type="GO" id="GO:0003700">
    <property type="term" value="F:DNA-binding transcription factor activity"/>
    <property type="evidence" value="ECO:0007669"/>
    <property type="project" value="InterPro"/>
</dbReference>
<evidence type="ECO:0000256" key="2">
    <source>
        <dbReference type="ARBA" id="ARBA00023125"/>
    </source>
</evidence>
<dbReference type="PANTHER" id="PTHR43280:SF28">
    <property type="entry name" value="HTH-TYPE TRANSCRIPTIONAL ACTIVATOR RHAS"/>
    <property type="match status" value="1"/>
</dbReference>
<dbReference type="Pfam" id="PF02311">
    <property type="entry name" value="AraC_binding"/>
    <property type="match status" value="1"/>
</dbReference>
<evidence type="ECO:0000313" key="6">
    <source>
        <dbReference type="Proteomes" id="UP000461730"/>
    </source>
</evidence>
<proteinExistence type="predicted"/>
<dbReference type="InterPro" id="IPR003313">
    <property type="entry name" value="AraC-bd"/>
</dbReference>
<keyword evidence="2" id="KW-0238">DNA-binding</keyword>
<reference evidence="5 6" key="1">
    <citation type="submission" date="2019-12" db="EMBL/GenBank/DDBJ databases">
        <title>Chitinophaga sp. strain ysch24 (GDMCC 1.1355), whole genome shotgun sequence.</title>
        <authorList>
            <person name="Zhang X."/>
        </authorList>
    </citation>
    <scope>NUCLEOTIDE SEQUENCE [LARGE SCALE GENOMIC DNA]</scope>
    <source>
        <strain evidence="6">ysch24</strain>
    </source>
</reference>